<protein>
    <recommendedName>
        <fullName evidence="3">P-loop containing nucleoside triphosphate hydrolase protein</fullName>
    </recommendedName>
</protein>
<evidence type="ECO:0000313" key="1">
    <source>
        <dbReference type="EMBL" id="KZO97746.1"/>
    </source>
</evidence>
<dbReference type="Proteomes" id="UP000076738">
    <property type="component" value="Unassembled WGS sequence"/>
</dbReference>
<evidence type="ECO:0000313" key="2">
    <source>
        <dbReference type="Proteomes" id="UP000076738"/>
    </source>
</evidence>
<accession>A0A167NID2</accession>
<evidence type="ECO:0008006" key="3">
    <source>
        <dbReference type="Google" id="ProtNLM"/>
    </source>
</evidence>
<dbReference type="AlphaFoldDB" id="A0A167NID2"/>
<dbReference type="SUPFAM" id="SSF52540">
    <property type="entry name" value="P-loop containing nucleoside triphosphate hydrolases"/>
    <property type="match status" value="1"/>
</dbReference>
<sequence length="211" mass="23834">LQVIGAGLSRTGTVSLHAALTILGFGPCHHGAVPLQSPSRSIALIKALNGKSLCEPTDFRALMYGYRATVDIPLCNFVPELLGAFPKAKVVLSVRDSPKQWWKSMCDTVVTMSYPSYRMSVWPIRYLRLWGDVVRLTLEKKWDPLYGNGRRVGIQNYARHEAYIRSIVPEDQLLVFNVKEGWEPLCKFLNVPVPDMPFPKTNDTEEMKQNI</sequence>
<dbReference type="Pfam" id="PF17784">
    <property type="entry name" value="Sulfotransfer_4"/>
    <property type="match status" value="1"/>
</dbReference>
<dbReference type="PANTHER" id="PTHR36978:SF3">
    <property type="entry name" value="P-LOOP CONTAINING NUCLEOSIDE TRIPHOSPHATE HYDROLASE PROTEIN"/>
    <property type="match status" value="1"/>
</dbReference>
<proteinExistence type="predicted"/>
<dbReference type="InterPro" id="IPR027417">
    <property type="entry name" value="P-loop_NTPase"/>
</dbReference>
<feature type="non-terminal residue" evidence="1">
    <location>
        <position position="1"/>
    </location>
</feature>
<name>A0A167NID2_CALVF</name>
<dbReference type="EMBL" id="KV417278">
    <property type="protein sequence ID" value="KZO97746.1"/>
    <property type="molecule type" value="Genomic_DNA"/>
</dbReference>
<keyword evidence="2" id="KW-1185">Reference proteome</keyword>
<reference evidence="1 2" key="1">
    <citation type="journal article" date="2016" name="Mol. Biol. Evol.">
        <title>Comparative Genomics of Early-Diverging Mushroom-Forming Fungi Provides Insights into the Origins of Lignocellulose Decay Capabilities.</title>
        <authorList>
            <person name="Nagy L.G."/>
            <person name="Riley R."/>
            <person name="Tritt A."/>
            <person name="Adam C."/>
            <person name="Daum C."/>
            <person name="Floudas D."/>
            <person name="Sun H."/>
            <person name="Yadav J.S."/>
            <person name="Pangilinan J."/>
            <person name="Larsson K.H."/>
            <person name="Matsuura K."/>
            <person name="Barry K."/>
            <person name="Labutti K."/>
            <person name="Kuo R."/>
            <person name="Ohm R.A."/>
            <person name="Bhattacharya S.S."/>
            <person name="Shirouzu T."/>
            <person name="Yoshinaga Y."/>
            <person name="Martin F.M."/>
            <person name="Grigoriev I.V."/>
            <person name="Hibbett D.S."/>
        </authorList>
    </citation>
    <scope>NUCLEOTIDE SEQUENCE [LARGE SCALE GENOMIC DNA]</scope>
    <source>
        <strain evidence="1 2">TUFC12733</strain>
    </source>
</reference>
<feature type="non-terminal residue" evidence="1">
    <location>
        <position position="211"/>
    </location>
</feature>
<dbReference type="PANTHER" id="PTHR36978">
    <property type="entry name" value="P-LOOP CONTAINING NUCLEOTIDE TRIPHOSPHATE HYDROLASE"/>
    <property type="match status" value="1"/>
</dbReference>
<dbReference type="OrthoDB" id="3348095at2759"/>
<dbReference type="STRING" id="1330018.A0A167NID2"/>
<organism evidence="1 2">
    <name type="scientific">Calocera viscosa (strain TUFC12733)</name>
    <dbReference type="NCBI Taxonomy" id="1330018"/>
    <lineage>
        <taxon>Eukaryota</taxon>
        <taxon>Fungi</taxon>
        <taxon>Dikarya</taxon>
        <taxon>Basidiomycota</taxon>
        <taxon>Agaricomycotina</taxon>
        <taxon>Dacrymycetes</taxon>
        <taxon>Dacrymycetales</taxon>
        <taxon>Dacrymycetaceae</taxon>
        <taxon>Calocera</taxon>
    </lineage>
</organism>
<gene>
    <name evidence="1" type="ORF">CALVIDRAFT_461360</name>
</gene>
<dbReference type="InterPro" id="IPR040632">
    <property type="entry name" value="Sulfotransfer_4"/>
</dbReference>
<dbReference type="Gene3D" id="3.40.50.300">
    <property type="entry name" value="P-loop containing nucleotide triphosphate hydrolases"/>
    <property type="match status" value="1"/>
</dbReference>